<organism evidence="1 2">
    <name type="scientific">Plakobranchus ocellatus</name>
    <dbReference type="NCBI Taxonomy" id="259542"/>
    <lineage>
        <taxon>Eukaryota</taxon>
        <taxon>Metazoa</taxon>
        <taxon>Spiralia</taxon>
        <taxon>Lophotrochozoa</taxon>
        <taxon>Mollusca</taxon>
        <taxon>Gastropoda</taxon>
        <taxon>Heterobranchia</taxon>
        <taxon>Euthyneura</taxon>
        <taxon>Panpulmonata</taxon>
        <taxon>Sacoglossa</taxon>
        <taxon>Placobranchoidea</taxon>
        <taxon>Plakobranchidae</taxon>
        <taxon>Plakobranchus</taxon>
    </lineage>
</organism>
<keyword evidence="2" id="KW-1185">Reference proteome</keyword>
<gene>
    <name evidence="1" type="ORF">PoB_006198900</name>
</gene>
<protein>
    <submittedName>
        <fullName evidence="1">Uncharacterized protein</fullName>
    </submittedName>
</protein>
<dbReference type="Proteomes" id="UP000735302">
    <property type="component" value="Unassembled WGS sequence"/>
</dbReference>
<proteinExistence type="predicted"/>
<comment type="caution">
    <text evidence="1">The sequence shown here is derived from an EMBL/GenBank/DDBJ whole genome shotgun (WGS) entry which is preliminary data.</text>
</comment>
<sequence length="273" mass="31458">MRMILIWTSAIRAEWARQIVMDSWNSDTSIMSEMARTNCHGQLELRHEHHVGNDQDKLSWTAGTQTRASCWKWPGQIVMDSWNSDTSIMSKLTRTNYHGQLELRHEHHLGNDQNKLSWTAGTQTRASCQMARTNCHGQLELRHEHHVGNGQDKLSWTTGTQTRASCRKWPGQIVIDSWNSDTSIMWKMGSGRIKWEMKRTICNGEQNSDTSIIWKMEWTSCNGEQNSYTSIMWEMPRTGCNGEQNSDTSIMWEMGSGGIMWEKGRTNCNGEQN</sequence>
<name>A0AAV4CUD1_9GAST</name>
<dbReference type="AlphaFoldDB" id="A0AAV4CUD1"/>
<reference evidence="1 2" key="1">
    <citation type="journal article" date="2021" name="Elife">
        <title>Chloroplast acquisition without the gene transfer in kleptoplastic sea slugs, Plakobranchus ocellatus.</title>
        <authorList>
            <person name="Maeda T."/>
            <person name="Takahashi S."/>
            <person name="Yoshida T."/>
            <person name="Shimamura S."/>
            <person name="Takaki Y."/>
            <person name="Nagai Y."/>
            <person name="Toyoda A."/>
            <person name="Suzuki Y."/>
            <person name="Arimoto A."/>
            <person name="Ishii H."/>
            <person name="Satoh N."/>
            <person name="Nishiyama T."/>
            <person name="Hasebe M."/>
            <person name="Maruyama T."/>
            <person name="Minagawa J."/>
            <person name="Obokata J."/>
            <person name="Shigenobu S."/>
        </authorList>
    </citation>
    <scope>NUCLEOTIDE SEQUENCE [LARGE SCALE GENOMIC DNA]</scope>
</reference>
<evidence type="ECO:0000313" key="1">
    <source>
        <dbReference type="EMBL" id="GFO35484.1"/>
    </source>
</evidence>
<accession>A0AAV4CUD1</accession>
<evidence type="ECO:0000313" key="2">
    <source>
        <dbReference type="Proteomes" id="UP000735302"/>
    </source>
</evidence>
<dbReference type="EMBL" id="BLXT01006999">
    <property type="protein sequence ID" value="GFO35484.1"/>
    <property type="molecule type" value="Genomic_DNA"/>
</dbReference>